<organism evidence="1 2">
    <name type="scientific">Crepidotus variabilis</name>
    <dbReference type="NCBI Taxonomy" id="179855"/>
    <lineage>
        <taxon>Eukaryota</taxon>
        <taxon>Fungi</taxon>
        <taxon>Dikarya</taxon>
        <taxon>Basidiomycota</taxon>
        <taxon>Agaricomycotina</taxon>
        <taxon>Agaricomycetes</taxon>
        <taxon>Agaricomycetidae</taxon>
        <taxon>Agaricales</taxon>
        <taxon>Agaricineae</taxon>
        <taxon>Crepidotaceae</taxon>
        <taxon>Crepidotus</taxon>
    </lineage>
</organism>
<gene>
    <name evidence="1" type="ORF">CPB83DRAFT_849918</name>
</gene>
<protein>
    <submittedName>
        <fullName evidence="1">Uncharacterized protein</fullName>
    </submittedName>
</protein>
<dbReference type="EMBL" id="MU157837">
    <property type="protein sequence ID" value="KAF9530951.1"/>
    <property type="molecule type" value="Genomic_DNA"/>
</dbReference>
<keyword evidence="2" id="KW-1185">Reference proteome</keyword>
<reference evidence="1" key="1">
    <citation type="submission" date="2020-11" db="EMBL/GenBank/DDBJ databases">
        <authorList>
            <consortium name="DOE Joint Genome Institute"/>
            <person name="Ahrendt S."/>
            <person name="Riley R."/>
            <person name="Andreopoulos W."/>
            <person name="Labutti K."/>
            <person name="Pangilinan J."/>
            <person name="Ruiz-Duenas F.J."/>
            <person name="Barrasa J.M."/>
            <person name="Sanchez-Garcia M."/>
            <person name="Camarero S."/>
            <person name="Miyauchi S."/>
            <person name="Serrano A."/>
            <person name="Linde D."/>
            <person name="Babiker R."/>
            <person name="Drula E."/>
            <person name="Ayuso-Fernandez I."/>
            <person name="Pacheco R."/>
            <person name="Padilla G."/>
            <person name="Ferreira P."/>
            <person name="Barriuso J."/>
            <person name="Kellner H."/>
            <person name="Castanera R."/>
            <person name="Alfaro M."/>
            <person name="Ramirez L."/>
            <person name="Pisabarro A.G."/>
            <person name="Kuo A."/>
            <person name="Tritt A."/>
            <person name="Lipzen A."/>
            <person name="He G."/>
            <person name="Yan M."/>
            <person name="Ng V."/>
            <person name="Cullen D."/>
            <person name="Martin F."/>
            <person name="Rosso M.-N."/>
            <person name="Henrissat B."/>
            <person name="Hibbett D."/>
            <person name="Martinez A.T."/>
            <person name="Grigoriev I.V."/>
        </authorList>
    </citation>
    <scope>NUCLEOTIDE SEQUENCE</scope>
    <source>
        <strain evidence="1">CBS 506.95</strain>
    </source>
</reference>
<comment type="caution">
    <text evidence="1">The sequence shown here is derived from an EMBL/GenBank/DDBJ whole genome shotgun (WGS) entry which is preliminary data.</text>
</comment>
<proteinExistence type="predicted"/>
<name>A0A9P6EJN1_9AGAR</name>
<dbReference type="Proteomes" id="UP000807306">
    <property type="component" value="Unassembled WGS sequence"/>
</dbReference>
<evidence type="ECO:0000313" key="1">
    <source>
        <dbReference type="EMBL" id="KAF9530951.1"/>
    </source>
</evidence>
<sequence length="397" mass="45809">MNQRPTLETMSSRLWTRLPLELMREILVILAMTSEREARQLRLVSSDINVLVLPLIYQHIIITKLEDIIRLTTTLLPKRKHYIPALKSRLHIIPRSLSTYQVESCSLVLNDRGPFIETALASIAPVFSGVSKLAITARNLQAHGYWLREHPIRPNTVMLLHYGSPALVNFYDPIFQNVTHLYTSITTGHRYSSVSDLPLLTHLAVSTRPYLPEQTAKNIAASLRLILNQCKRLRMLVLVMDFGNISDADWLHPLWQSWLEQCDTDNRFVLLPDYRPPRIEWDDMVNEDSSSSFVSMTPSSSQTELDTHRKFETLWGRALSWKNRSKNSMITWFADLEEREAWRAATKLKFEELEAAGFFTNYCGPEWEIDLVQRDNYQHPPASDPDLKLDGFQSAFG</sequence>
<dbReference type="OrthoDB" id="3145912at2759"/>
<evidence type="ECO:0000313" key="2">
    <source>
        <dbReference type="Proteomes" id="UP000807306"/>
    </source>
</evidence>
<accession>A0A9P6EJN1</accession>
<dbReference type="AlphaFoldDB" id="A0A9P6EJN1"/>